<reference evidence="3 4" key="1">
    <citation type="submission" date="2016-11" db="EMBL/GenBank/DDBJ databases">
        <authorList>
            <person name="Jaros S."/>
            <person name="Januszkiewicz K."/>
            <person name="Wedrychowicz H."/>
        </authorList>
    </citation>
    <scope>NUCLEOTIDE SEQUENCE [LARGE SCALE GENOMIC DNA]</scope>
    <source>
        <strain evidence="3 4">DSM 12906</strain>
    </source>
</reference>
<dbReference type="PANTHER" id="PTHR31616">
    <property type="entry name" value="TREHALASE"/>
    <property type="match status" value="1"/>
</dbReference>
<dbReference type="GO" id="GO:0004553">
    <property type="term" value="F:hydrolase activity, hydrolyzing O-glycosyl compounds"/>
    <property type="evidence" value="ECO:0007669"/>
    <property type="project" value="TreeGrafter"/>
</dbReference>
<proteinExistence type="predicted"/>
<dbReference type="Proteomes" id="UP000184512">
    <property type="component" value="Unassembled WGS sequence"/>
</dbReference>
<dbReference type="Pfam" id="PF19291">
    <property type="entry name" value="TREH_N"/>
    <property type="match status" value="1"/>
</dbReference>
<feature type="domain" description="GH15-like" evidence="1">
    <location>
        <begin position="217"/>
        <end position="579"/>
    </location>
</feature>
<evidence type="ECO:0000313" key="4">
    <source>
        <dbReference type="Proteomes" id="UP000184512"/>
    </source>
</evidence>
<dbReference type="EMBL" id="FQZG01000119">
    <property type="protein sequence ID" value="SHJ96477.1"/>
    <property type="molecule type" value="Genomic_DNA"/>
</dbReference>
<keyword evidence="4" id="KW-1185">Reference proteome</keyword>
<sequence length="593" mass="66004">MSTPIEDYALLSNCRTAALVSLHGDLDWLCVPRFDSGSVFGALLGDERHGRWSLRPTDPDARVARRYDGDTFILVTTWATNTGSAQVIDAMPIGDDTVVVRRVVGLEGVVELGCDVRFRFDYARAIPWVHQVGTESAPCLRAIAGPDSLELRGLQFRGHHHRHTAEFSIAAGQTRDLTLLWRPSYLPGATPRHVDEMLEDTRRWWQGWSDQTEHDGPYLTEVTRSLLVLRALTDEQTGGIVAAATTSLPESIGGERNWDYRYVWLRDAALTLEALIAHGFVEIAHQWRDWLLRAVAGDPAQIQIMYGLAGERDLPERELTSLPGYEGSAPVRIGNGAVTQFQADVIGEVLVALDAARRAGLKEDRFSWSLQQALVEQAIDRIDVPDQGLWETRDAPAMYTHSRVMVWAALDTMSRAARTNGLRGDIERWEEQRDRLRAEIDARGYDAERGHFVQHYGSTAVDGALLLLPQVGYCTADDPRMLGTVAEIERRLIHDGFVMRYSTDDGVAGGENAFLACTFWLVEQYAMVGRLDDAAILMERACATANDLCLLSEEYDPRARRQTGNVPQAFSHLALVRAADAIGGHGGRARHRR</sequence>
<evidence type="ECO:0000313" key="3">
    <source>
        <dbReference type="EMBL" id="SHJ96477.1"/>
    </source>
</evidence>
<dbReference type="InterPro" id="IPR008928">
    <property type="entry name" value="6-hairpin_glycosidase_sf"/>
</dbReference>
<dbReference type="Gene3D" id="1.50.10.10">
    <property type="match status" value="1"/>
</dbReference>
<dbReference type="InterPro" id="IPR012341">
    <property type="entry name" value="6hp_glycosidase-like_sf"/>
</dbReference>
<dbReference type="AlphaFoldDB" id="A0A1M6NL99"/>
<protein>
    <submittedName>
        <fullName evidence="3">Glucoamylase (Glucan-1,4-alpha-glucosidase), GH15 family</fullName>
    </submittedName>
</protein>
<dbReference type="Pfam" id="PF00723">
    <property type="entry name" value="Glyco_hydro_15"/>
    <property type="match status" value="1"/>
</dbReference>
<dbReference type="SUPFAM" id="SSF48208">
    <property type="entry name" value="Six-hairpin glycosidases"/>
    <property type="match status" value="1"/>
</dbReference>
<dbReference type="PANTHER" id="PTHR31616:SF0">
    <property type="entry name" value="GLUCAN 1,4-ALPHA-GLUCOSIDASE"/>
    <property type="match status" value="1"/>
</dbReference>
<dbReference type="InterPro" id="IPR011613">
    <property type="entry name" value="GH15-like"/>
</dbReference>
<dbReference type="GO" id="GO:0005975">
    <property type="term" value="P:carbohydrate metabolic process"/>
    <property type="evidence" value="ECO:0007669"/>
    <property type="project" value="InterPro"/>
</dbReference>
<evidence type="ECO:0000259" key="2">
    <source>
        <dbReference type="Pfam" id="PF19291"/>
    </source>
</evidence>
<dbReference type="OrthoDB" id="3902805at2"/>
<dbReference type="STRING" id="1123357.SAMN02745244_03665"/>
<gene>
    <name evidence="3" type="ORF">SAMN02745244_03665</name>
</gene>
<dbReference type="RefSeq" id="WP_073191414.1">
    <property type="nucleotide sequence ID" value="NZ_FQZG01000119.1"/>
</dbReference>
<evidence type="ECO:0000259" key="1">
    <source>
        <dbReference type="Pfam" id="PF00723"/>
    </source>
</evidence>
<accession>A0A1M6NL99</accession>
<name>A0A1M6NL99_9ACTN</name>
<organism evidence="3 4">
    <name type="scientific">Tessaracoccus bendigoensis DSM 12906</name>
    <dbReference type="NCBI Taxonomy" id="1123357"/>
    <lineage>
        <taxon>Bacteria</taxon>
        <taxon>Bacillati</taxon>
        <taxon>Actinomycetota</taxon>
        <taxon>Actinomycetes</taxon>
        <taxon>Propionibacteriales</taxon>
        <taxon>Propionibacteriaceae</taxon>
        <taxon>Tessaracoccus</taxon>
    </lineage>
</organism>
<feature type="domain" description="Trehalase-like N-terminal" evidence="2">
    <location>
        <begin position="2"/>
        <end position="106"/>
    </location>
</feature>
<dbReference type="InterPro" id="IPR045582">
    <property type="entry name" value="Trehalase-like_N"/>
</dbReference>